<dbReference type="PANTHER" id="PTHR11803:SF39">
    <property type="entry name" value="2-IMINOBUTANOATE_2-IMINOPROPANOATE DEAMINASE"/>
    <property type="match status" value="1"/>
</dbReference>
<dbReference type="OrthoDB" id="6494369at2759"/>
<accession>A0A7R9LN75</accession>
<dbReference type="CDD" id="cd00448">
    <property type="entry name" value="YjgF_YER057c_UK114_family"/>
    <property type="match status" value="1"/>
</dbReference>
<dbReference type="FunFam" id="3.30.1330.40:FF:000001">
    <property type="entry name" value="L-PSP family endoribonuclease"/>
    <property type="match status" value="1"/>
</dbReference>
<proteinExistence type="inferred from homology"/>
<keyword evidence="3" id="KW-1185">Reference proteome</keyword>
<dbReference type="EMBL" id="CAJPIZ010030640">
    <property type="protein sequence ID" value="CAG2119947.1"/>
    <property type="molecule type" value="Genomic_DNA"/>
</dbReference>
<evidence type="ECO:0000313" key="2">
    <source>
        <dbReference type="EMBL" id="CAD7644090.1"/>
    </source>
</evidence>
<dbReference type="PANTHER" id="PTHR11803">
    <property type="entry name" value="2-IMINOBUTANOATE/2-IMINOPROPANOATE DEAMINASE RIDA"/>
    <property type="match status" value="1"/>
</dbReference>
<organism evidence="2">
    <name type="scientific">Medioppia subpectinata</name>
    <dbReference type="NCBI Taxonomy" id="1979941"/>
    <lineage>
        <taxon>Eukaryota</taxon>
        <taxon>Metazoa</taxon>
        <taxon>Ecdysozoa</taxon>
        <taxon>Arthropoda</taxon>
        <taxon>Chelicerata</taxon>
        <taxon>Arachnida</taxon>
        <taxon>Acari</taxon>
        <taxon>Acariformes</taxon>
        <taxon>Sarcoptiformes</taxon>
        <taxon>Oribatida</taxon>
        <taxon>Brachypylina</taxon>
        <taxon>Oppioidea</taxon>
        <taxon>Oppiidae</taxon>
        <taxon>Medioppia</taxon>
    </lineage>
</organism>
<dbReference type="GO" id="GO:0019239">
    <property type="term" value="F:deaminase activity"/>
    <property type="evidence" value="ECO:0007669"/>
    <property type="project" value="TreeGrafter"/>
</dbReference>
<dbReference type="InterPro" id="IPR006056">
    <property type="entry name" value="RidA"/>
</dbReference>
<dbReference type="Pfam" id="PF01042">
    <property type="entry name" value="Ribonuc_L-PSP"/>
    <property type="match status" value="1"/>
</dbReference>
<evidence type="ECO:0000256" key="1">
    <source>
        <dbReference type="ARBA" id="ARBA00010552"/>
    </source>
</evidence>
<evidence type="ECO:0008006" key="4">
    <source>
        <dbReference type="Google" id="ProtNLM"/>
    </source>
</evidence>
<reference evidence="2" key="1">
    <citation type="submission" date="2020-11" db="EMBL/GenBank/DDBJ databases">
        <authorList>
            <person name="Tran Van P."/>
        </authorList>
    </citation>
    <scope>NUCLEOTIDE SEQUENCE</scope>
</reference>
<dbReference type="EMBL" id="OC885215">
    <property type="protein sequence ID" value="CAD7644090.1"/>
    <property type="molecule type" value="Genomic_DNA"/>
</dbReference>
<comment type="similarity">
    <text evidence="1">Belongs to the RutC family.</text>
</comment>
<dbReference type="SUPFAM" id="SSF55298">
    <property type="entry name" value="YjgF-like"/>
    <property type="match status" value="1"/>
</dbReference>
<dbReference type="NCBIfam" id="TIGR00004">
    <property type="entry name" value="Rid family detoxifying hydrolase"/>
    <property type="match status" value="1"/>
</dbReference>
<dbReference type="InterPro" id="IPR035959">
    <property type="entry name" value="RutC-like_sf"/>
</dbReference>
<protein>
    <recommendedName>
        <fullName evidence="4">RidA family protein</fullName>
    </recommendedName>
</protein>
<dbReference type="AlphaFoldDB" id="A0A7R9LN75"/>
<dbReference type="Gene3D" id="3.30.1330.40">
    <property type="entry name" value="RutC-like"/>
    <property type="match status" value="1"/>
</dbReference>
<dbReference type="GO" id="GO:0005829">
    <property type="term" value="C:cytosol"/>
    <property type="evidence" value="ECO:0007669"/>
    <property type="project" value="TreeGrafter"/>
</dbReference>
<gene>
    <name evidence="2" type="ORF">OSB1V03_LOCUS19894</name>
</gene>
<sequence>KQEIKTPLAPPPVGAYSQAIRVGSTVYVSGQIAIDPASGRLVLSPFEAQTEQVFRNLRAVCEASGASLDRIVKLTVFIKDLRQFPAVNRAIEKYFQRPYPARSSIEVSSLPRGVDLEVEAILQL</sequence>
<feature type="non-terminal residue" evidence="2">
    <location>
        <position position="1"/>
    </location>
</feature>
<dbReference type="InterPro" id="IPR006175">
    <property type="entry name" value="YjgF/YER057c/UK114"/>
</dbReference>
<name>A0A7R9LN75_9ACAR</name>
<dbReference type="Proteomes" id="UP000759131">
    <property type="component" value="Unassembled WGS sequence"/>
</dbReference>
<evidence type="ECO:0000313" key="3">
    <source>
        <dbReference type="Proteomes" id="UP000759131"/>
    </source>
</evidence>